<evidence type="ECO:0000313" key="3">
    <source>
        <dbReference type="Proteomes" id="UP001597472"/>
    </source>
</evidence>
<gene>
    <name evidence="2" type="ORF">ACFSQP_07425</name>
</gene>
<evidence type="ECO:0000313" key="2">
    <source>
        <dbReference type="EMBL" id="MFD2551641.1"/>
    </source>
</evidence>
<dbReference type="SUPFAM" id="SSF48452">
    <property type="entry name" value="TPR-like"/>
    <property type="match status" value="1"/>
</dbReference>
<evidence type="ECO:0000256" key="1">
    <source>
        <dbReference type="SAM" id="SignalP"/>
    </source>
</evidence>
<dbReference type="InterPro" id="IPR011990">
    <property type="entry name" value="TPR-like_helical_dom_sf"/>
</dbReference>
<dbReference type="EMBL" id="JBHULS010000002">
    <property type="protein sequence ID" value="MFD2551641.1"/>
    <property type="molecule type" value="Genomic_DNA"/>
</dbReference>
<organism evidence="2 3">
    <name type="scientific">Bizionia sediminis</name>
    <dbReference type="NCBI Taxonomy" id="1737064"/>
    <lineage>
        <taxon>Bacteria</taxon>
        <taxon>Pseudomonadati</taxon>
        <taxon>Bacteroidota</taxon>
        <taxon>Flavobacteriia</taxon>
        <taxon>Flavobacteriales</taxon>
        <taxon>Flavobacteriaceae</taxon>
        <taxon>Bizionia</taxon>
    </lineage>
</organism>
<name>A0ABW5KSS8_9FLAO</name>
<feature type="chain" id="PRO_5046126500" evidence="1">
    <location>
        <begin position="19"/>
        <end position="235"/>
    </location>
</feature>
<keyword evidence="1" id="KW-0732">Signal</keyword>
<keyword evidence="3" id="KW-1185">Reference proteome</keyword>
<sequence length="235" mass="26089">MKKLLVAALCTVAFLGQAQTNTHLLDHYRAYYKQMKVQGDSDGIINGLTHLVVLAPKQAQAYKDTLAMVYMSEGKHVQALNTIGIEPNTSDSDIAVEVKAISLKAINETNRALVHFEELFARTPDPSIAYELAELYLQTGNLENANTYITYGLENVKPAMGKMYYESQQPYQVALKSGFLYLKALATFNENKATNINAAIAILEDAIQQSPNFNLAKLSKNALLNQQQEQKTPKE</sequence>
<protein>
    <submittedName>
        <fullName evidence="2">Tetratricopeptide repeat protein</fullName>
    </submittedName>
</protein>
<dbReference type="RefSeq" id="WP_376892950.1">
    <property type="nucleotide sequence ID" value="NZ_JBHULS010000002.1"/>
</dbReference>
<dbReference type="Gene3D" id="1.25.40.10">
    <property type="entry name" value="Tetratricopeptide repeat domain"/>
    <property type="match status" value="1"/>
</dbReference>
<feature type="signal peptide" evidence="1">
    <location>
        <begin position="1"/>
        <end position="18"/>
    </location>
</feature>
<dbReference type="Proteomes" id="UP001597472">
    <property type="component" value="Unassembled WGS sequence"/>
</dbReference>
<comment type="caution">
    <text evidence="2">The sequence shown here is derived from an EMBL/GenBank/DDBJ whole genome shotgun (WGS) entry which is preliminary data.</text>
</comment>
<reference evidence="3" key="1">
    <citation type="journal article" date="2019" name="Int. J. Syst. Evol. Microbiol.">
        <title>The Global Catalogue of Microorganisms (GCM) 10K type strain sequencing project: providing services to taxonomists for standard genome sequencing and annotation.</title>
        <authorList>
            <consortium name="The Broad Institute Genomics Platform"/>
            <consortium name="The Broad Institute Genome Sequencing Center for Infectious Disease"/>
            <person name="Wu L."/>
            <person name="Ma J."/>
        </authorList>
    </citation>
    <scope>NUCLEOTIDE SEQUENCE [LARGE SCALE GENOMIC DNA]</scope>
    <source>
        <strain evidence="3">KCTC 42587</strain>
    </source>
</reference>
<proteinExistence type="predicted"/>
<accession>A0ABW5KSS8</accession>